<comment type="caution">
    <text evidence="2">The sequence shown here is derived from an EMBL/GenBank/DDBJ whole genome shotgun (WGS) entry which is preliminary data.</text>
</comment>
<sequence length="1278" mass="136209">MAAAKALLVLLATASGYKLTKSNESSISLLEAGELPECKGLPLQGSASGADEWQCDTLHGELGTSDEFKCTNRYDAGVDGKVYLQCAVHAKSNKAFNCLASQRCIPNANAAQGDANRCHCDPATGTAAMGANCKVNLAYECESCLSAFYLASDLHCKRKICTCPSGTGVAAEGADCPTHDTLHCASCTTAGGYVMDIDGKTCIEKLCTCDAGTGTAAKGVDCPTHKSGKCQTCADGYIFKADGLSCKQKQCTCLLNGKRAGEGASGTTCDTDGMNKCASCDDAAGYVMDAASDLCIVKQCTCTAGTGTAASGAACDTHQAVKCASCDTGAGFKMADDGRTCICDSGRGYESAAGNTCVFKKCTCSNGKLAQGTDCPSNGNAKCMSCDAGFRLEKDQCLQNLCTCNHGTAVSGASCDVHQKHECAACTDANYELINGKCVYKICTCANGDRAEGSACPNHGAKKCAKCDGGFRLGAGSTSCLQNVCSCANGNAATGASCDVHDAHKCASCKDSNYQLISNKCEYKTCTCTSGTRAEGSACPAMSDAKCVSCNTGFHMSGVSCKQNVCSCSNGNAATGTSCDVNNEHKCASCVNGDYALISEKCVYKSCKCSNGAASQGSQCDNHNTNECQSCNAGYHEVKSGAKITSCNQNTCSCSNGNAATGASCSSNNAAICASCSNGYQLSGSSCSLRTCTCSHGTGHTGTGCYDHGKESCSSCNSGYELKNIGGRNKCRDPVEETRALIQNRPERVATSWGDPHVKVFDHQWDRAKILSSYHHNWATENLNVMEPGTWWLVKTPGNMVSIQGVYGWGWRAVNRRIAITGKFIKGDRIRVHPRHTHGNPQNDQGCYYKYAGGGDSQLIPNRDHSVNWNNNRNDVTMVYKKSNQGLAGDQWRVHLTMPLYVDLEVNCYNHHVDLVIAMRKIDGQSGDFGNMDGSFSDEMKRNPNVHDRNGWWSKVINGGTRVSHGENIHSNWYDVPPKPHGAVLLEASKRTPNGVVGADDQITVDGVDLNHHDDGTERGLDCTDEQEKAAFHLCHDMLKVNQSVVECMTDVCQQGPRLAAQTNVVEREVEEDEDEETVEHYQIYDGGSLYHTCFHAQDIFTKVSAMPRDVRELNLILALASSRTLLGIRCAGSTWVYVDGAPVPYDIASKATCVDKKLMCVDNTKAEGQQVFTCDSAEKTACQIPRMYACRADVKYEDRDTACPGGMQPAMPVSVRDIGEAQKAMDSDKCTTHQAWTGYVRGPNENPICFYEGGTHTAECSTNADQEKNVMCETKFG</sequence>
<dbReference type="Proteomes" id="UP001178507">
    <property type="component" value="Unassembled WGS sequence"/>
</dbReference>
<gene>
    <name evidence="2" type="ORF">EVOR1521_LOCUS24072</name>
</gene>
<evidence type="ECO:0000313" key="2">
    <source>
        <dbReference type="EMBL" id="CAJ1400781.1"/>
    </source>
</evidence>
<reference evidence="2" key="1">
    <citation type="submission" date="2023-08" db="EMBL/GenBank/DDBJ databases">
        <authorList>
            <person name="Chen Y."/>
            <person name="Shah S."/>
            <person name="Dougan E. K."/>
            <person name="Thang M."/>
            <person name="Chan C."/>
        </authorList>
    </citation>
    <scope>NUCLEOTIDE SEQUENCE</scope>
</reference>
<proteinExistence type="predicted"/>
<keyword evidence="1" id="KW-0732">Signal</keyword>
<protein>
    <submittedName>
        <fullName evidence="2">Uncharacterized protein</fullName>
    </submittedName>
</protein>
<keyword evidence="3" id="KW-1185">Reference proteome</keyword>
<evidence type="ECO:0000256" key="1">
    <source>
        <dbReference type="SAM" id="SignalP"/>
    </source>
</evidence>
<accession>A0AA36J7U9</accession>
<name>A0AA36J7U9_9DINO</name>
<dbReference type="AlphaFoldDB" id="A0AA36J7U9"/>
<dbReference type="EMBL" id="CAUJNA010003385">
    <property type="protein sequence ID" value="CAJ1400781.1"/>
    <property type="molecule type" value="Genomic_DNA"/>
</dbReference>
<feature type="signal peptide" evidence="1">
    <location>
        <begin position="1"/>
        <end position="22"/>
    </location>
</feature>
<feature type="chain" id="PRO_5041346453" evidence="1">
    <location>
        <begin position="23"/>
        <end position="1278"/>
    </location>
</feature>
<evidence type="ECO:0000313" key="3">
    <source>
        <dbReference type="Proteomes" id="UP001178507"/>
    </source>
</evidence>
<organism evidence="2 3">
    <name type="scientific">Effrenium voratum</name>
    <dbReference type="NCBI Taxonomy" id="2562239"/>
    <lineage>
        <taxon>Eukaryota</taxon>
        <taxon>Sar</taxon>
        <taxon>Alveolata</taxon>
        <taxon>Dinophyceae</taxon>
        <taxon>Suessiales</taxon>
        <taxon>Symbiodiniaceae</taxon>
        <taxon>Effrenium</taxon>
    </lineage>
</organism>